<name>A0A517QYE0_9PLAN</name>
<dbReference type="Proteomes" id="UP000317318">
    <property type="component" value="Chromosome"/>
</dbReference>
<dbReference type="InterPro" id="IPR011727">
    <property type="entry name" value="CHP02117"/>
</dbReference>
<keyword evidence="4" id="KW-1185">Reference proteome</keyword>
<gene>
    <name evidence="3" type="ORF">Pan189_09300</name>
</gene>
<dbReference type="NCBIfam" id="TIGR02117">
    <property type="entry name" value="chp_urease_rgn"/>
    <property type="match status" value="1"/>
</dbReference>
<protein>
    <recommendedName>
        <fullName evidence="5">TIGR02117 family protein</fullName>
    </recommendedName>
</protein>
<feature type="compositionally biased region" description="Polar residues" evidence="1">
    <location>
        <begin position="1"/>
        <end position="13"/>
    </location>
</feature>
<dbReference type="EMBL" id="CP036268">
    <property type="protein sequence ID" value="QDT36570.1"/>
    <property type="molecule type" value="Genomic_DNA"/>
</dbReference>
<evidence type="ECO:0000313" key="4">
    <source>
        <dbReference type="Proteomes" id="UP000317318"/>
    </source>
</evidence>
<dbReference type="OrthoDB" id="211174at2"/>
<evidence type="ECO:0000313" key="3">
    <source>
        <dbReference type="EMBL" id="QDT36570.1"/>
    </source>
</evidence>
<evidence type="ECO:0000256" key="1">
    <source>
        <dbReference type="SAM" id="MobiDB-lite"/>
    </source>
</evidence>
<evidence type="ECO:0008006" key="5">
    <source>
        <dbReference type="Google" id="ProtNLM"/>
    </source>
</evidence>
<feature type="transmembrane region" description="Helical" evidence="2">
    <location>
        <begin position="47"/>
        <end position="67"/>
    </location>
</feature>
<evidence type="ECO:0000256" key="2">
    <source>
        <dbReference type="SAM" id="Phobius"/>
    </source>
</evidence>
<dbReference type="Pfam" id="PF09601">
    <property type="entry name" value="DUF2459"/>
    <property type="match status" value="1"/>
</dbReference>
<accession>A0A517QYE0</accession>
<feature type="region of interest" description="Disordered" evidence="1">
    <location>
        <begin position="1"/>
        <end position="35"/>
    </location>
</feature>
<dbReference type="KEGG" id="svp:Pan189_09300"/>
<keyword evidence="2" id="KW-1133">Transmembrane helix</keyword>
<organism evidence="3 4">
    <name type="scientific">Stratiformator vulcanicus</name>
    <dbReference type="NCBI Taxonomy" id="2527980"/>
    <lineage>
        <taxon>Bacteria</taxon>
        <taxon>Pseudomonadati</taxon>
        <taxon>Planctomycetota</taxon>
        <taxon>Planctomycetia</taxon>
        <taxon>Planctomycetales</taxon>
        <taxon>Planctomycetaceae</taxon>
        <taxon>Stratiformator</taxon>
    </lineage>
</organism>
<sequence length="258" mass="28350">MTKSEQTARSVQSDGFAEKSRTYSRRTNALGDPDIESEPKQSLLKKIVLSAVGVLAIPVVAIAVGQIPVNLDHREADDGIEIFVYADIAHSEVFIPRKTDLVDWGDIFSLTDIRVQPDGGDYIGIGWGDRDFYPSTPQWSDVRLGPTLKAILWPTPTVLHVTHSPRPKQSDHFRRVMLSRDAYLRLVQHVKSYVAAPMDGAATVLPGAAYGPADAFYEARGNYTLFYTCNAWANDVVKSAGVRTSLWTPLAIGIGPPQ</sequence>
<dbReference type="AlphaFoldDB" id="A0A517QYE0"/>
<keyword evidence="2" id="KW-0472">Membrane</keyword>
<reference evidence="3 4" key="1">
    <citation type="submission" date="2019-02" db="EMBL/GenBank/DDBJ databases">
        <title>Deep-cultivation of Planctomycetes and their phenomic and genomic characterization uncovers novel biology.</title>
        <authorList>
            <person name="Wiegand S."/>
            <person name="Jogler M."/>
            <person name="Boedeker C."/>
            <person name="Pinto D."/>
            <person name="Vollmers J."/>
            <person name="Rivas-Marin E."/>
            <person name="Kohn T."/>
            <person name="Peeters S.H."/>
            <person name="Heuer A."/>
            <person name="Rast P."/>
            <person name="Oberbeckmann S."/>
            <person name="Bunk B."/>
            <person name="Jeske O."/>
            <person name="Meyerdierks A."/>
            <person name="Storesund J.E."/>
            <person name="Kallscheuer N."/>
            <person name="Luecker S."/>
            <person name="Lage O.M."/>
            <person name="Pohl T."/>
            <person name="Merkel B.J."/>
            <person name="Hornburger P."/>
            <person name="Mueller R.-W."/>
            <person name="Bruemmer F."/>
            <person name="Labrenz M."/>
            <person name="Spormann A.M."/>
            <person name="Op den Camp H."/>
            <person name="Overmann J."/>
            <person name="Amann R."/>
            <person name="Jetten M.S.M."/>
            <person name="Mascher T."/>
            <person name="Medema M.H."/>
            <person name="Devos D.P."/>
            <person name="Kaster A.-K."/>
            <person name="Ovreas L."/>
            <person name="Rohde M."/>
            <person name="Galperin M.Y."/>
            <person name="Jogler C."/>
        </authorList>
    </citation>
    <scope>NUCLEOTIDE SEQUENCE [LARGE SCALE GENOMIC DNA]</scope>
    <source>
        <strain evidence="3 4">Pan189</strain>
    </source>
</reference>
<proteinExistence type="predicted"/>
<keyword evidence="2" id="KW-0812">Transmembrane</keyword>